<feature type="compositionally biased region" description="Low complexity" evidence="4">
    <location>
        <begin position="1"/>
        <end position="12"/>
    </location>
</feature>
<feature type="region of interest" description="Disordered" evidence="4">
    <location>
        <begin position="186"/>
        <end position="344"/>
    </location>
</feature>
<keyword evidence="2" id="KW-0479">Metal-binding</keyword>
<dbReference type="GO" id="GO:0005770">
    <property type="term" value="C:late endosome"/>
    <property type="evidence" value="ECO:0007669"/>
    <property type="project" value="TreeGrafter"/>
</dbReference>
<dbReference type="Pfam" id="PF23410">
    <property type="entry name" value="Beta-prop_VPS8"/>
    <property type="match status" value="1"/>
</dbReference>
<feature type="region of interest" description="Disordered" evidence="4">
    <location>
        <begin position="1884"/>
        <end position="1929"/>
    </location>
</feature>
<feature type="compositionally biased region" description="Low complexity" evidence="4">
    <location>
        <begin position="128"/>
        <end position="139"/>
    </location>
</feature>
<dbReference type="InterPro" id="IPR025941">
    <property type="entry name" value="Vps8_central_dom"/>
</dbReference>
<dbReference type="PANTHER" id="PTHR12616">
    <property type="entry name" value="VACUOLAR PROTEIN SORTING VPS41"/>
    <property type="match status" value="1"/>
</dbReference>
<feature type="domain" description="RING-type" evidence="5">
    <location>
        <begin position="1740"/>
        <end position="1788"/>
    </location>
</feature>
<dbReference type="InterPro" id="IPR045111">
    <property type="entry name" value="Vps41/Vps8"/>
</dbReference>
<evidence type="ECO:0000313" key="6">
    <source>
        <dbReference type="EMBL" id="KAF8677173.1"/>
    </source>
</evidence>
<evidence type="ECO:0000259" key="5">
    <source>
        <dbReference type="PROSITE" id="PS50089"/>
    </source>
</evidence>
<protein>
    <recommendedName>
        <fullName evidence="5">RING-type domain-containing protein</fullName>
    </recommendedName>
</protein>
<organism evidence="6 7">
    <name type="scientific">Digitaria exilis</name>
    <dbReference type="NCBI Taxonomy" id="1010633"/>
    <lineage>
        <taxon>Eukaryota</taxon>
        <taxon>Viridiplantae</taxon>
        <taxon>Streptophyta</taxon>
        <taxon>Embryophyta</taxon>
        <taxon>Tracheophyta</taxon>
        <taxon>Spermatophyta</taxon>
        <taxon>Magnoliopsida</taxon>
        <taxon>Liliopsida</taxon>
        <taxon>Poales</taxon>
        <taxon>Poaceae</taxon>
        <taxon>PACMAD clade</taxon>
        <taxon>Panicoideae</taxon>
        <taxon>Panicodae</taxon>
        <taxon>Paniceae</taxon>
        <taxon>Anthephorinae</taxon>
        <taxon>Digitaria</taxon>
    </lineage>
</organism>
<keyword evidence="7" id="KW-1185">Reference proteome</keyword>
<comment type="similarity">
    <text evidence="1">Belongs to the VPS8 family.</text>
</comment>
<feature type="compositionally biased region" description="Low complexity" evidence="4">
    <location>
        <begin position="102"/>
        <end position="118"/>
    </location>
</feature>
<dbReference type="GO" id="GO:0034058">
    <property type="term" value="P:endosomal vesicle fusion"/>
    <property type="evidence" value="ECO:0007669"/>
    <property type="project" value="TreeGrafter"/>
</dbReference>
<feature type="region of interest" description="Disordered" evidence="4">
    <location>
        <begin position="1"/>
        <end position="149"/>
    </location>
</feature>
<sequence>MPSASSPAMASQHPPPRQELDLNAFLPSSPTSSAASDADAADADHRRAVDDLLLLLSSSDSDSEEPTPTPIPSTSGRALGRVQAPAPPAEASPLRSPPASPSPRRSTSASPSETLSSLVARTFSGNGASSSASKPLPSLFRGVRPSPKPGAALAAAAAASRAVLTPHAAAIKSRRSVSAPVEKLLEEASGSEVSEELPSTGSLEAEVELEEKGNSEVVPEPTEQTASGSGTDGFDDEKHGEVEIEESSETMKLVEVSTLDSVVADDFSAHEQTAEDGSLAETNQSENQTAVVYEENAYDQTGDVNYAQSTQSMDPIGYVSEESFNDEGKGDESDSIAEDQVGSESLIDKVIEERMEQLEISRKAEKNAEKRQKVSMKPLELAEELEKRQASFGQHWEEGAAAQPMQLEGIGKGPPAIGYMQIEMDNPVTRAMSSPSFRPDHGSPQVLAVHRSYIAMGTSKGAVIVIPSRYSIHQADDTDAKMLFFWNQGEKTQSPVTAMCFNQQGDLLLVGYGDGHMTIWDVQKATAAKVIYGEHTAPVVHVCFIRQSKAITGDSKGVVLLHTFSIIPVINRLTIKGTQRLFDGNTGIVLSACPLLVDESFGFSNSSALGNQTTSSSGGLGSMMGGVVGGVVGVDSGWKFFNESSSTVEDGVVVMFIMHQHALVVRLRTNIDHVDHIETFSRPDGAREGSIAYAAWKCTSSLNDSTSSDEERVSWLALAWDRHVQVAKFVKSKITKHKEWKLDSAAVGVAWLDDQMLVVLNLRGQLCLFSKDGSELRRTTFVPDGLLFDDTILHHSHFSNRFGNPERHFNSSVAVRGATVYILGPTFLTVSRLLPWKERIEALKRAGDWMGALDMAMRLYDGQTQGVVDLPRTVDSIREAIMPYLVELLLSYISYVFEYISIALSNHTGKGGDSDVLIEADRSLLTQREEQYARVGGVAVEYCVHIGRNDILFDTVFSKFAAAQSGGMFLEVLEPYILKDMLGSLPPEIMQALVEHYSGKGWLQRVEQCILHMDISSLDFNQVVRLCREHGLYGALIYLFNQGLNDFRTPLEELLSVVQNSNRKDAASTGYRMLVYLKYCFQGLAFPPGHGIISRSRLHSVREELLQFLLEESKSLTSEVFKGFHAACGKCPNICYLLWMDTEATLEVLKCAFTQDSFDPRDESSTIVNASVSEDEDGIIAGNTGIQNNMVQNILDAIIDIVGLENEVIRSVVMGTAESEFWPSEKEFGYLIEFVSFFVSHKRAVASKRVVMHILTYLTSSYDDTRARTQKEKEVLQLFNAVPRNDWNSDFVLNLCSDAHFHQACGLMFMTRNQNLAALDSYMKDKEEPLHAFIFIDKRLNELTDDEALSFRTTVISRFPELVKLSRECAFVLVMDHFFDKIQQILAKLHSDRHSLFLFLKTAIEVHVSGKLDFSELSVRNNQTAELQYSSTDLEDYQQRLLKHSKLDHNPVSIDDELVELYLELLCQYERRSVLKFLETFDSYRLERCLHLCLDYGVTDAAAFLQERVGDVGSALALILAGLDEKINLFISSVENTFSGVASKNISETKQPDIILEMIEAHPVLDALHASIGLCQRNSQRLDPEESQSLWFQLLDSFSEPLKKLYGSKDVNEKGAKPKGKEAPIGDMKGKGLSQQTRISAKQRCLNVLRKIFSQFVGEIIEAMAGYIPLPAIMAKLLSNNGSQEFGDFKLVIHRMLSMYLYEKRILETAKSVIEDDSFYTLSLLKRGVCHGFAPQTFVCCICNCSLSKEGAISAVRLFSCGHATHLQCESEQSRSSNRESKDGCPVCLSTSNTQARNKSPMFENGLAKYSGAEHEPSHGIHQIHEVDHAERSRGLQHMSRYEILNNLQKEQKSFHIETVPPLKLAPPAIYHEKIQKRATLVGETGKHSVRSQKPQKIWQMKAQRSKQAGNHLQQKSSVPRELLPSLTS</sequence>
<dbReference type="SUPFAM" id="SSF57850">
    <property type="entry name" value="RING/U-box"/>
    <property type="match status" value="1"/>
</dbReference>
<dbReference type="InterPro" id="IPR059070">
    <property type="entry name" value="TPR_VPS8_2"/>
</dbReference>
<dbReference type="InterPro" id="IPR001680">
    <property type="entry name" value="WD40_rpt"/>
</dbReference>
<accession>A0A835B3X8</accession>
<feature type="compositionally biased region" description="Low complexity" evidence="4">
    <location>
        <begin position="51"/>
        <end position="60"/>
    </location>
</feature>
<dbReference type="InterPro" id="IPR036322">
    <property type="entry name" value="WD40_repeat_dom_sf"/>
</dbReference>
<proteinExistence type="inferred from homology"/>
<dbReference type="PROSITE" id="PS50082">
    <property type="entry name" value="WD_REPEATS_2"/>
    <property type="match status" value="1"/>
</dbReference>
<feature type="compositionally biased region" description="Polar residues" evidence="4">
    <location>
        <begin position="298"/>
        <end position="313"/>
    </location>
</feature>
<dbReference type="GO" id="GO:0008270">
    <property type="term" value="F:zinc ion binding"/>
    <property type="evidence" value="ECO:0007669"/>
    <property type="project" value="UniProtKB-KW"/>
</dbReference>
<dbReference type="Proteomes" id="UP000636709">
    <property type="component" value="Unassembled WGS sequence"/>
</dbReference>
<feature type="compositionally biased region" description="Basic and acidic residues" evidence="4">
    <location>
        <begin position="1610"/>
        <end position="1630"/>
    </location>
</feature>
<dbReference type="GO" id="GO:0030897">
    <property type="term" value="C:HOPS complex"/>
    <property type="evidence" value="ECO:0007669"/>
    <property type="project" value="TreeGrafter"/>
</dbReference>
<dbReference type="Pfam" id="PF25066">
    <property type="entry name" value="TPR_VPS8_2"/>
    <property type="match status" value="1"/>
</dbReference>
<evidence type="ECO:0000313" key="7">
    <source>
        <dbReference type="Proteomes" id="UP000636709"/>
    </source>
</evidence>
<dbReference type="OrthoDB" id="289913at2759"/>
<dbReference type="EMBL" id="JACEFO010002150">
    <property type="protein sequence ID" value="KAF8677173.1"/>
    <property type="molecule type" value="Genomic_DNA"/>
</dbReference>
<dbReference type="SUPFAM" id="SSF50978">
    <property type="entry name" value="WD40 repeat-like"/>
    <property type="match status" value="1"/>
</dbReference>
<feature type="compositionally biased region" description="Pro residues" evidence="4">
    <location>
        <begin position="85"/>
        <end position="101"/>
    </location>
</feature>
<name>A0A835B3X8_9POAL</name>
<evidence type="ECO:0000256" key="2">
    <source>
        <dbReference type="PROSITE-ProRule" id="PRU00175"/>
    </source>
</evidence>
<evidence type="ECO:0000256" key="4">
    <source>
        <dbReference type="SAM" id="MobiDB-lite"/>
    </source>
</evidence>
<evidence type="ECO:0000256" key="1">
    <source>
        <dbReference type="ARBA" id="ARBA00009422"/>
    </source>
</evidence>
<gene>
    <name evidence="6" type="ORF">HU200_046646</name>
</gene>
<feature type="compositionally biased region" description="Polar residues" evidence="4">
    <location>
        <begin position="280"/>
        <end position="290"/>
    </location>
</feature>
<dbReference type="PROSITE" id="PS50089">
    <property type="entry name" value="ZF_RING_2"/>
    <property type="match status" value="1"/>
</dbReference>
<comment type="caution">
    <text evidence="6">The sequence shown here is derived from an EMBL/GenBank/DDBJ whole genome shotgun (WGS) entry which is preliminary data.</text>
</comment>
<feature type="region of interest" description="Disordered" evidence="4">
    <location>
        <begin position="1609"/>
        <end position="1633"/>
    </location>
</feature>
<feature type="repeat" description="WD" evidence="3">
    <location>
        <begin position="489"/>
        <end position="530"/>
    </location>
</feature>
<dbReference type="PANTHER" id="PTHR12616:SF8">
    <property type="entry name" value="VACUOLAR PROTEIN SORTING-ASSOCIATED PROTEIN 8 HOMOLOG"/>
    <property type="match status" value="1"/>
</dbReference>
<evidence type="ECO:0000256" key="3">
    <source>
        <dbReference type="PROSITE-ProRule" id="PRU00221"/>
    </source>
</evidence>
<dbReference type="Pfam" id="PF12816">
    <property type="entry name" value="TPR_Vps8"/>
    <property type="match status" value="1"/>
</dbReference>
<dbReference type="InterPro" id="IPR015943">
    <property type="entry name" value="WD40/YVTN_repeat-like_dom_sf"/>
</dbReference>
<reference evidence="6" key="1">
    <citation type="submission" date="2020-07" db="EMBL/GenBank/DDBJ databases">
        <title>Genome sequence and genetic diversity analysis of an under-domesticated orphan crop, white fonio (Digitaria exilis).</title>
        <authorList>
            <person name="Bennetzen J.L."/>
            <person name="Chen S."/>
            <person name="Ma X."/>
            <person name="Wang X."/>
            <person name="Yssel A.E.J."/>
            <person name="Chaluvadi S.R."/>
            <person name="Johnson M."/>
            <person name="Gangashetty P."/>
            <person name="Hamidou F."/>
            <person name="Sanogo M.D."/>
            <person name="Zwaenepoel A."/>
            <person name="Wallace J."/>
            <person name="Van De Peer Y."/>
            <person name="Van Deynze A."/>
        </authorList>
    </citation>
    <scope>NUCLEOTIDE SEQUENCE</scope>
    <source>
        <tissue evidence="6">Leaves</tissue>
    </source>
</reference>
<dbReference type="SMART" id="SM00320">
    <property type="entry name" value="WD40"/>
    <property type="match status" value="2"/>
</dbReference>
<keyword evidence="3" id="KW-0853">WD repeat</keyword>
<dbReference type="InterPro" id="IPR001841">
    <property type="entry name" value="Znf_RING"/>
</dbReference>
<dbReference type="GO" id="GO:0006623">
    <property type="term" value="P:protein targeting to vacuole"/>
    <property type="evidence" value="ECO:0007669"/>
    <property type="project" value="InterPro"/>
</dbReference>
<keyword evidence="2" id="KW-0862">Zinc</keyword>
<dbReference type="Gene3D" id="2.130.10.10">
    <property type="entry name" value="YVTN repeat-like/Quinoprotein amine dehydrogenase"/>
    <property type="match status" value="1"/>
</dbReference>
<keyword evidence="2" id="KW-0863">Zinc-finger</keyword>
<feature type="compositionally biased region" description="Polar residues" evidence="4">
    <location>
        <begin position="1906"/>
        <end position="1918"/>
    </location>
</feature>